<gene>
    <name evidence="2" type="ORF">GLOINDRAFT_16168</name>
</gene>
<evidence type="ECO:0000313" key="2">
    <source>
        <dbReference type="EMBL" id="ESA22701.1"/>
    </source>
</evidence>
<evidence type="ECO:0000259" key="1">
    <source>
        <dbReference type="Pfam" id="PF26638"/>
    </source>
</evidence>
<accession>U9V486</accession>
<proteinExistence type="predicted"/>
<name>U9V486_RHIID</name>
<protein>
    <recommendedName>
        <fullName evidence="1">DUF8211 domain-containing protein</fullName>
    </recommendedName>
</protein>
<dbReference type="Pfam" id="PF26638">
    <property type="entry name" value="DUF8211"/>
    <property type="match status" value="1"/>
</dbReference>
<sequence length="435" mass="51090">MTSSNFIAIDWSSSSHSFVRIDDPSFSQDSSLYPTPDFDSQASSNYNNDGNPIEKFSSTPRISSTMTPPNVDNSFLISFKKFHMTRISKASYNKIYEFRRSKSFFFEIVDHHLDTNQLHLRIHTNDYLMLTIPIKYHSTSALPNAKYQITKGLQHFFSSQRVIPRRIQHKYFDMIRQKLLDRITFIRSRENKINNKNTTTKTFFNFSYKRYRFHFGIFIICDHIIEAKGLSLPPQHCEVPSPIVMSDNRYECGLHFFKKYPDGIVFVQNENGDFIPKIQQQNKQLHANLTFDRWIKKESKLIFSSRTGISYNLRYIVCNSNRKLRPGRTHIYHKLMNYFQFTPSPNPKTAKKQHIRFEHSCHRILSQEVIKPGAVSSISTKLAAAKKRRFLFLPSQKFTTPLKHLCYKKTVNIPKQKNYNFTIPHYFGTNANTTN</sequence>
<organism evidence="2">
    <name type="scientific">Rhizophagus irregularis (strain DAOM 181602 / DAOM 197198 / MUCL 43194)</name>
    <name type="common">Arbuscular mycorrhizal fungus</name>
    <name type="synonym">Glomus intraradices</name>
    <dbReference type="NCBI Taxonomy" id="747089"/>
    <lineage>
        <taxon>Eukaryota</taxon>
        <taxon>Fungi</taxon>
        <taxon>Fungi incertae sedis</taxon>
        <taxon>Mucoromycota</taxon>
        <taxon>Glomeromycotina</taxon>
        <taxon>Glomeromycetes</taxon>
        <taxon>Glomerales</taxon>
        <taxon>Glomeraceae</taxon>
        <taxon>Rhizophagus</taxon>
    </lineage>
</organism>
<dbReference type="InterPro" id="IPR058524">
    <property type="entry name" value="DUF8211"/>
</dbReference>
<dbReference type="HOGENOM" id="CLU_017869_4_0_1"/>
<dbReference type="AlphaFoldDB" id="U9V486"/>
<reference evidence="2" key="1">
    <citation type="submission" date="2013-07" db="EMBL/GenBank/DDBJ databases">
        <title>The genome of an arbuscular mycorrhizal fungus provides insights into the evolution of the oldest plant symbiosis.</title>
        <authorList>
            <consortium name="DOE Joint Genome Institute"/>
            <person name="Tisserant E."/>
            <person name="Malbreil M."/>
            <person name="Kuo A."/>
            <person name="Kohler A."/>
            <person name="Symeonidi A."/>
            <person name="Balestrini R."/>
            <person name="Charron P."/>
            <person name="Duensing N."/>
            <person name="Frei-dit-Frey N."/>
            <person name="Gianinazzi-Pearson V."/>
            <person name="Gilbert B."/>
            <person name="Handa Y."/>
            <person name="Hijri M."/>
            <person name="Kaul R."/>
            <person name="Kawaguchi M."/>
            <person name="Krajinski F."/>
            <person name="Lammers P."/>
            <person name="Lapierre D."/>
            <person name="Masclaux F.G."/>
            <person name="Murat C."/>
            <person name="Morin E."/>
            <person name="Ndikumana S."/>
            <person name="Pagni M."/>
            <person name="Petitpierre D."/>
            <person name="Requena N."/>
            <person name="Rosikiewicz P."/>
            <person name="Riley R."/>
            <person name="Saito K."/>
            <person name="San Clemente H."/>
            <person name="Shapiro H."/>
            <person name="van Tuinen D."/>
            <person name="Becard G."/>
            <person name="Bonfante P."/>
            <person name="Paszkowski U."/>
            <person name="Shachar-Hill Y."/>
            <person name="Young J.P."/>
            <person name="Sanders I.R."/>
            <person name="Henrissat B."/>
            <person name="Rensing S.A."/>
            <person name="Grigoriev I.V."/>
            <person name="Corradi N."/>
            <person name="Roux C."/>
            <person name="Martin F."/>
        </authorList>
    </citation>
    <scope>NUCLEOTIDE SEQUENCE</scope>
    <source>
        <strain evidence="2">DAOM 197198</strain>
    </source>
</reference>
<dbReference type="EMBL" id="KI275361">
    <property type="protein sequence ID" value="ESA22701.1"/>
    <property type="molecule type" value="Genomic_DNA"/>
</dbReference>
<feature type="domain" description="DUF8211" evidence="1">
    <location>
        <begin position="286"/>
        <end position="423"/>
    </location>
</feature>
<dbReference type="VEuPathDB" id="FungiDB:RhiirFUN_013415"/>